<feature type="domain" description="C2H2-type" evidence="9">
    <location>
        <begin position="127"/>
        <end position="154"/>
    </location>
</feature>
<dbReference type="PANTHER" id="PTHR24399:SF31">
    <property type="entry name" value="ZINC FINGER PROTEIN PLAGL1"/>
    <property type="match status" value="1"/>
</dbReference>
<gene>
    <name evidence="11" type="primary">LOC106470482</name>
</gene>
<feature type="domain" description="C2H2-type" evidence="9">
    <location>
        <begin position="39"/>
        <end position="68"/>
    </location>
</feature>
<feature type="domain" description="C2H2-type" evidence="9">
    <location>
        <begin position="191"/>
        <end position="219"/>
    </location>
</feature>
<comment type="subcellular location">
    <subcellularLocation>
        <location evidence="1">Nucleus</location>
    </subcellularLocation>
</comment>
<feature type="domain" description="C2H2-type" evidence="9">
    <location>
        <begin position="69"/>
        <end position="96"/>
    </location>
</feature>
<dbReference type="SUPFAM" id="SSF57667">
    <property type="entry name" value="beta-beta-alpha zinc fingers"/>
    <property type="match status" value="3"/>
</dbReference>
<keyword evidence="5" id="KW-0805">Transcription regulation</keyword>
<evidence type="ECO:0000256" key="2">
    <source>
        <dbReference type="ARBA" id="ARBA00022723"/>
    </source>
</evidence>
<dbReference type="InterPro" id="IPR036236">
    <property type="entry name" value="Znf_C2H2_sf"/>
</dbReference>
<dbReference type="GeneID" id="106470482"/>
<evidence type="ECO:0000256" key="8">
    <source>
        <dbReference type="PROSITE-ProRule" id="PRU00042"/>
    </source>
</evidence>
<dbReference type="SMART" id="SM00355">
    <property type="entry name" value="ZnF_C2H2"/>
    <property type="match status" value="6"/>
</dbReference>
<dbReference type="PROSITE" id="PS50157">
    <property type="entry name" value="ZINC_FINGER_C2H2_2"/>
    <property type="match status" value="6"/>
</dbReference>
<sequence length="392" mass="43609">MSDYVGEQGIVFNTEVSSTGSDVFEIPQEYGKQESEKTFSCSEPGCGRSFSSKFKMMRHMLIHSGERQFKCSICERCFHRKDHLKNHLQVHNPNKVVHNCRLCNKKYTSTLSYRKHQALHAAEAGDLSCQLCGREFQRKEEIMYHLKVHSGTRALKGPSERKFKCEQCERSFFTRKDVKRHLVVHTGIRNFVCHICPQRFGRKDHLVRHVKKSHGGKSPITIEPPKEVTVKIEQGSDVSLEGPHSVTSTSYGPSFISSCTTGLSMDASLSSGISHQLEAVKQEPCFAAPPVESSFLPSGINPIHMGQEGEVSHNVLPTCMSQYFSLPPTFNSGIPHLLPSSCFLGTVPGTSNLFPTYSPESILSPMSGTTFSPPVSLDMGNSALPHFNQAFQ</sequence>
<keyword evidence="2" id="KW-0479">Metal-binding</keyword>
<accession>A0ABM1BQ41</accession>
<keyword evidence="7" id="KW-0539">Nucleus</keyword>
<keyword evidence="6" id="KW-0804">Transcription</keyword>
<dbReference type="InterPro" id="IPR013087">
    <property type="entry name" value="Znf_C2H2_type"/>
</dbReference>
<keyword evidence="8" id="KW-0863">Zinc-finger</keyword>
<dbReference type="PROSITE" id="PS00028">
    <property type="entry name" value="ZINC_FINGER_C2H2_1"/>
    <property type="match status" value="6"/>
</dbReference>
<dbReference type="RefSeq" id="XP_013786494.1">
    <property type="nucleotide sequence ID" value="XM_013931040.2"/>
</dbReference>
<evidence type="ECO:0000256" key="7">
    <source>
        <dbReference type="ARBA" id="ARBA00023242"/>
    </source>
</evidence>
<protein>
    <submittedName>
        <fullName evidence="11">Zinc finger protein PLAGL2-like</fullName>
    </submittedName>
</protein>
<evidence type="ECO:0000259" key="9">
    <source>
        <dbReference type="PROSITE" id="PS50157"/>
    </source>
</evidence>
<evidence type="ECO:0000256" key="4">
    <source>
        <dbReference type="ARBA" id="ARBA00022833"/>
    </source>
</evidence>
<dbReference type="Proteomes" id="UP000694941">
    <property type="component" value="Unplaced"/>
</dbReference>
<dbReference type="PANTHER" id="PTHR24399">
    <property type="entry name" value="ZINC FINGER AND BTB DOMAIN-CONTAINING"/>
    <property type="match status" value="1"/>
</dbReference>
<evidence type="ECO:0000256" key="1">
    <source>
        <dbReference type="ARBA" id="ARBA00004123"/>
    </source>
</evidence>
<evidence type="ECO:0000256" key="5">
    <source>
        <dbReference type="ARBA" id="ARBA00023015"/>
    </source>
</evidence>
<reference evidence="11" key="1">
    <citation type="submission" date="2025-08" db="UniProtKB">
        <authorList>
            <consortium name="RefSeq"/>
        </authorList>
    </citation>
    <scope>IDENTIFICATION</scope>
    <source>
        <tissue evidence="11">Muscle</tissue>
    </source>
</reference>
<evidence type="ECO:0000256" key="6">
    <source>
        <dbReference type="ARBA" id="ARBA00023163"/>
    </source>
</evidence>
<keyword evidence="3" id="KW-0677">Repeat</keyword>
<organism evidence="10 11">
    <name type="scientific">Limulus polyphemus</name>
    <name type="common">Atlantic horseshoe crab</name>
    <dbReference type="NCBI Taxonomy" id="6850"/>
    <lineage>
        <taxon>Eukaryota</taxon>
        <taxon>Metazoa</taxon>
        <taxon>Ecdysozoa</taxon>
        <taxon>Arthropoda</taxon>
        <taxon>Chelicerata</taxon>
        <taxon>Merostomata</taxon>
        <taxon>Xiphosura</taxon>
        <taxon>Limulidae</taxon>
        <taxon>Limulus</taxon>
    </lineage>
</organism>
<evidence type="ECO:0000313" key="10">
    <source>
        <dbReference type="Proteomes" id="UP000694941"/>
    </source>
</evidence>
<keyword evidence="10" id="KW-1185">Reference proteome</keyword>
<feature type="domain" description="C2H2-type" evidence="9">
    <location>
        <begin position="163"/>
        <end position="190"/>
    </location>
</feature>
<evidence type="ECO:0000256" key="3">
    <source>
        <dbReference type="ARBA" id="ARBA00022737"/>
    </source>
</evidence>
<dbReference type="Gene3D" id="3.30.160.60">
    <property type="entry name" value="Classic Zinc Finger"/>
    <property type="match status" value="5"/>
</dbReference>
<feature type="domain" description="C2H2-type" evidence="9">
    <location>
        <begin position="98"/>
        <end position="125"/>
    </location>
</feature>
<keyword evidence="4" id="KW-0862">Zinc</keyword>
<name>A0ABM1BQ41_LIMPO</name>
<evidence type="ECO:0000313" key="11">
    <source>
        <dbReference type="RefSeq" id="XP_013786494.1"/>
    </source>
</evidence>
<dbReference type="Pfam" id="PF00096">
    <property type="entry name" value="zf-C2H2"/>
    <property type="match status" value="4"/>
</dbReference>
<proteinExistence type="predicted"/>